<name>B0MKZ4_9FIRM</name>
<gene>
    <name evidence="1" type="ORF">EUBSIR_00487</name>
</gene>
<evidence type="ECO:0000313" key="1">
    <source>
        <dbReference type="EMBL" id="EDS01687.1"/>
    </source>
</evidence>
<comment type="caution">
    <text evidence="1">The sequence shown here is derived from an EMBL/GenBank/DDBJ whole genome shotgun (WGS) entry which is preliminary data.</text>
</comment>
<dbReference type="AlphaFoldDB" id="B0MKZ4"/>
<dbReference type="EMBL" id="ABCA03000033">
    <property type="protein sequence ID" value="EDS01687.1"/>
    <property type="molecule type" value="Genomic_DNA"/>
</dbReference>
<proteinExistence type="predicted"/>
<protein>
    <submittedName>
        <fullName evidence="1">Uncharacterized protein</fullName>
    </submittedName>
</protein>
<organism evidence="1 2">
    <name type="scientific">[Eubacterium] siraeum DSM 15702</name>
    <dbReference type="NCBI Taxonomy" id="428128"/>
    <lineage>
        <taxon>Bacteria</taxon>
        <taxon>Bacillati</taxon>
        <taxon>Bacillota</taxon>
        <taxon>Clostridia</taxon>
        <taxon>Eubacteriales</taxon>
        <taxon>Oscillospiraceae</taxon>
        <taxon>Oscillospiraceae incertae sedis</taxon>
    </lineage>
</organism>
<sequence length="213" mass="25045">MNLKSTEWSDTLYRSLEPYLKPSVYMRDWLVNTEEYKLMTEYLTMLENGLDPEVDSDESDETSTEYIFRFLAGMSYALEHKGEVMPKELSHELGEELMCYYGFDEDSEITVSDLSWVLYRMIFETRCMEPFMKKGGDYVDLYSAEAALHTLKWMHDRGMLNGVFNFFYYDHPDTPVWESCSVVETVENLLKYMEKTYPEAVKVFVLGKQSSCC</sequence>
<accession>B0MKZ4</accession>
<keyword evidence="2" id="KW-1185">Reference proteome</keyword>
<evidence type="ECO:0000313" key="2">
    <source>
        <dbReference type="Proteomes" id="UP000005326"/>
    </source>
</evidence>
<reference evidence="1" key="1">
    <citation type="submission" date="2007-10" db="EMBL/GenBank/DDBJ databases">
        <authorList>
            <person name="Fulton L."/>
            <person name="Clifton S."/>
            <person name="Fulton B."/>
            <person name="Xu J."/>
            <person name="Minx P."/>
            <person name="Pepin K.H."/>
            <person name="Johnson M."/>
            <person name="Thiruvilangam P."/>
            <person name="Bhonagiri V."/>
            <person name="Nash W.E."/>
            <person name="Mardis E.R."/>
            <person name="Wilson R.K."/>
        </authorList>
    </citation>
    <scope>NUCLEOTIDE SEQUENCE [LARGE SCALE GENOMIC DNA]</scope>
    <source>
        <strain evidence="1">DSM 15702</strain>
    </source>
</reference>
<reference evidence="1" key="2">
    <citation type="submission" date="2014-06" db="EMBL/GenBank/DDBJ databases">
        <title>Draft genome sequence of Eubacterium siraeum (DSM 15702).</title>
        <authorList>
            <person name="Sudarsanam P."/>
            <person name="Ley R."/>
            <person name="Guruge J."/>
            <person name="Turnbaugh P.J."/>
            <person name="Mahowald M."/>
            <person name="Liep D."/>
            <person name="Gordon J."/>
        </authorList>
    </citation>
    <scope>NUCLEOTIDE SEQUENCE</scope>
    <source>
        <strain evidence="1">DSM 15702</strain>
    </source>
</reference>
<dbReference type="Proteomes" id="UP000005326">
    <property type="component" value="Unassembled WGS sequence"/>
</dbReference>